<dbReference type="InterPro" id="IPR052254">
    <property type="entry name" value="CUL4-DDB1_E3_ligase_receptor"/>
</dbReference>
<keyword evidence="5" id="KW-1185">Reference proteome</keyword>
<evidence type="ECO:0008006" key="6">
    <source>
        <dbReference type="Google" id="ProtNLM"/>
    </source>
</evidence>
<dbReference type="EMBL" id="BAAFSV010000002">
    <property type="protein sequence ID" value="GAB1313003.1"/>
    <property type="molecule type" value="Genomic_DNA"/>
</dbReference>
<dbReference type="Gene3D" id="2.130.10.10">
    <property type="entry name" value="YVTN repeat-like/Quinoprotein amine dehydrogenase"/>
    <property type="match status" value="1"/>
</dbReference>
<sequence length="556" mass="61406">MQREIPGYYYDSVKRKYFRIENDRTAPAGAAWASRNVKRRTVEEKKDAARQERLRRNQRRVKRAPVWRAPLLGAMLAREAGIELGGTEAPVKAWAGGLRHKGGWRPWPELRDTDETVSALWIGGGNGRSGIGVAYAGADHTGLSCSYVPRDRDDRINLEYAAQRYPGIPLMPKTYHPQSSVSWLKFHEQSHRMFMGYRVMGIGMVVRSFSPRSSSSGDLGPGWVLEDGMSHMSITLHHPRCTMDLRKTLLTNRTTLADNELGSPRNHFVLPGNGVLSTIHSCQPAPTSTSRLTCILGTERGVASLQDDKLSFLAPPPPFNPPLSHPQTPRPLRPKHKHKHRKGGRDKDVLPWQADVLAVDFLAQNPAEVILAGTRSSEVCVLDLRTAPTSWTVQANTFRHASSVAHVKSVGDYEVLAAGPRSKMCLYDVRFLREHKKPLDPLDGGPRLDWGANATKPVLEFPPYQNEAHIKIGLDVLTEGGYGRGLVAAAHDDQTVGVYSLRDGNRIAAGDVDMIRAPGVVKSLMWSAFSGDRHPSLFVGEGLCVTKYSFSAGEGE</sequence>
<dbReference type="SUPFAM" id="SSF50978">
    <property type="entry name" value="WD40 repeat-like"/>
    <property type="match status" value="1"/>
</dbReference>
<dbReference type="InterPro" id="IPR015943">
    <property type="entry name" value="WD40/YVTN_repeat-like_dom_sf"/>
</dbReference>
<evidence type="ECO:0000256" key="1">
    <source>
        <dbReference type="ARBA" id="ARBA00022574"/>
    </source>
</evidence>
<feature type="compositionally biased region" description="Basic and acidic residues" evidence="3">
    <location>
        <begin position="40"/>
        <end position="55"/>
    </location>
</feature>
<name>A0ABQ0G5H8_9PEZI</name>
<keyword evidence="2" id="KW-0677">Repeat</keyword>
<dbReference type="Proteomes" id="UP001628179">
    <property type="component" value="Unassembled WGS sequence"/>
</dbReference>
<dbReference type="RefSeq" id="XP_070914735.1">
    <property type="nucleotide sequence ID" value="XM_071058634.1"/>
</dbReference>
<dbReference type="GeneID" id="98173957"/>
<organism evidence="4 5">
    <name type="scientific">Madurella fahalii</name>
    <dbReference type="NCBI Taxonomy" id="1157608"/>
    <lineage>
        <taxon>Eukaryota</taxon>
        <taxon>Fungi</taxon>
        <taxon>Dikarya</taxon>
        <taxon>Ascomycota</taxon>
        <taxon>Pezizomycotina</taxon>
        <taxon>Sordariomycetes</taxon>
        <taxon>Sordariomycetidae</taxon>
        <taxon>Sordariales</taxon>
        <taxon>Sordariales incertae sedis</taxon>
        <taxon>Madurella</taxon>
    </lineage>
</organism>
<dbReference type="PANTHER" id="PTHR44472:SF1">
    <property type="entry name" value="DDB1 AND CUL4 ASSOCIATED FACTOR 4"/>
    <property type="match status" value="1"/>
</dbReference>
<proteinExistence type="predicted"/>
<comment type="caution">
    <text evidence="4">The sequence shown here is derived from an EMBL/GenBank/DDBJ whole genome shotgun (WGS) entry which is preliminary data.</text>
</comment>
<gene>
    <name evidence="4" type="ORF">MFIFM68171_03213</name>
</gene>
<evidence type="ECO:0000313" key="5">
    <source>
        <dbReference type="Proteomes" id="UP001628179"/>
    </source>
</evidence>
<feature type="compositionally biased region" description="Pro residues" evidence="3">
    <location>
        <begin position="314"/>
        <end position="331"/>
    </location>
</feature>
<evidence type="ECO:0000313" key="4">
    <source>
        <dbReference type="EMBL" id="GAB1313003.1"/>
    </source>
</evidence>
<feature type="compositionally biased region" description="Basic residues" evidence="3">
    <location>
        <begin position="332"/>
        <end position="344"/>
    </location>
</feature>
<evidence type="ECO:0000256" key="2">
    <source>
        <dbReference type="ARBA" id="ARBA00022737"/>
    </source>
</evidence>
<dbReference type="InterPro" id="IPR036322">
    <property type="entry name" value="WD40_repeat_dom_sf"/>
</dbReference>
<dbReference type="PANTHER" id="PTHR44472">
    <property type="entry name" value="DDB1- AND CUL4-ASSOCIATED FACTOR 4-RELATED"/>
    <property type="match status" value="1"/>
</dbReference>
<keyword evidence="1" id="KW-0853">WD repeat</keyword>
<evidence type="ECO:0000256" key="3">
    <source>
        <dbReference type="SAM" id="MobiDB-lite"/>
    </source>
</evidence>
<reference evidence="4 5" key="1">
    <citation type="submission" date="2024-09" db="EMBL/GenBank/DDBJ databases">
        <title>Itraconazole resistance in Madurella fahalii resulting from another homologue of gene encoding cytochrome P450 14-alpha sterol demethylase (CYP51).</title>
        <authorList>
            <person name="Yoshioka I."/>
            <person name="Fahal A.H."/>
            <person name="Kaneko S."/>
            <person name="Yaguchi T."/>
        </authorList>
    </citation>
    <scope>NUCLEOTIDE SEQUENCE [LARGE SCALE GENOMIC DNA]</scope>
    <source>
        <strain evidence="4 5">IFM 68171</strain>
    </source>
</reference>
<protein>
    <recommendedName>
        <fullName evidence="6">Myocyte-specific enhancer factor 2d</fullName>
    </recommendedName>
</protein>
<feature type="region of interest" description="Disordered" evidence="3">
    <location>
        <begin position="313"/>
        <end position="346"/>
    </location>
</feature>
<feature type="region of interest" description="Disordered" evidence="3">
    <location>
        <begin position="31"/>
        <end position="57"/>
    </location>
</feature>
<accession>A0ABQ0G5H8</accession>